<dbReference type="GO" id="GO:0005886">
    <property type="term" value="C:plasma membrane"/>
    <property type="evidence" value="ECO:0007669"/>
    <property type="project" value="UniProtKB-SubCell"/>
</dbReference>
<feature type="transmembrane region" description="Helical" evidence="11">
    <location>
        <begin position="70"/>
        <end position="98"/>
    </location>
</feature>
<dbReference type="InterPro" id="IPR036640">
    <property type="entry name" value="ABC1_TM_sf"/>
</dbReference>
<evidence type="ECO:0000256" key="4">
    <source>
        <dbReference type="ARBA" id="ARBA00022519"/>
    </source>
</evidence>
<keyword evidence="9 11" id="KW-0472">Membrane</keyword>
<dbReference type="SMART" id="SM00382">
    <property type="entry name" value="AAA"/>
    <property type="match status" value="1"/>
</dbReference>
<feature type="domain" description="ABC transporter" evidence="12">
    <location>
        <begin position="357"/>
        <end position="591"/>
    </location>
</feature>
<name>A0A2P8CZW3_9ACTN</name>
<evidence type="ECO:0000256" key="11">
    <source>
        <dbReference type="SAM" id="Phobius"/>
    </source>
</evidence>
<dbReference type="Proteomes" id="UP000240542">
    <property type="component" value="Unassembled WGS sequence"/>
</dbReference>
<evidence type="ECO:0000259" key="12">
    <source>
        <dbReference type="PROSITE" id="PS50893"/>
    </source>
</evidence>
<evidence type="ECO:0000313" key="15">
    <source>
        <dbReference type="Proteomes" id="UP000240542"/>
    </source>
</evidence>
<feature type="transmembrane region" description="Helical" evidence="11">
    <location>
        <begin position="158"/>
        <end position="177"/>
    </location>
</feature>
<keyword evidence="5 11" id="KW-0812">Transmembrane</keyword>
<feature type="region of interest" description="Disordered" evidence="10">
    <location>
        <begin position="1"/>
        <end position="22"/>
    </location>
</feature>
<dbReference type="AlphaFoldDB" id="A0A2P8CZW3"/>
<dbReference type="Pfam" id="PF00005">
    <property type="entry name" value="ABC_tran"/>
    <property type="match status" value="1"/>
</dbReference>
<feature type="transmembrane region" description="Helical" evidence="11">
    <location>
        <begin position="273"/>
        <end position="291"/>
    </location>
</feature>
<feature type="domain" description="ABC transmembrane type-1" evidence="13">
    <location>
        <begin position="44"/>
        <end position="326"/>
    </location>
</feature>
<dbReference type="EMBL" id="PYGA01000022">
    <property type="protein sequence ID" value="PSK90492.1"/>
    <property type="molecule type" value="Genomic_DNA"/>
</dbReference>
<feature type="transmembrane region" description="Helical" evidence="11">
    <location>
        <begin position="183"/>
        <end position="202"/>
    </location>
</feature>
<keyword evidence="3" id="KW-1003">Cell membrane</keyword>
<reference evidence="14 15" key="1">
    <citation type="submission" date="2018-03" db="EMBL/GenBank/DDBJ databases">
        <title>Genomic Encyclopedia of Archaeal and Bacterial Type Strains, Phase II (KMG-II): from individual species to whole genera.</title>
        <authorList>
            <person name="Goeker M."/>
        </authorList>
    </citation>
    <scope>NUCLEOTIDE SEQUENCE [LARGE SCALE GENOMIC DNA]</scope>
    <source>
        <strain evidence="14 15">DSM 45312</strain>
    </source>
</reference>
<proteinExistence type="predicted"/>
<dbReference type="PROSITE" id="PS50929">
    <property type="entry name" value="ABC_TM1F"/>
    <property type="match status" value="1"/>
</dbReference>
<dbReference type="GO" id="GO:0015421">
    <property type="term" value="F:ABC-type oligopeptide transporter activity"/>
    <property type="evidence" value="ECO:0007669"/>
    <property type="project" value="TreeGrafter"/>
</dbReference>
<dbReference type="InterPro" id="IPR003593">
    <property type="entry name" value="AAA+_ATPase"/>
</dbReference>
<evidence type="ECO:0000256" key="6">
    <source>
        <dbReference type="ARBA" id="ARBA00022741"/>
    </source>
</evidence>
<evidence type="ECO:0000256" key="5">
    <source>
        <dbReference type="ARBA" id="ARBA00022692"/>
    </source>
</evidence>
<evidence type="ECO:0000256" key="3">
    <source>
        <dbReference type="ARBA" id="ARBA00022475"/>
    </source>
</evidence>
<evidence type="ECO:0000256" key="9">
    <source>
        <dbReference type="ARBA" id="ARBA00023136"/>
    </source>
</evidence>
<dbReference type="SUPFAM" id="SSF52540">
    <property type="entry name" value="P-loop containing nucleoside triphosphate hydrolases"/>
    <property type="match status" value="1"/>
</dbReference>
<evidence type="ECO:0000256" key="2">
    <source>
        <dbReference type="ARBA" id="ARBA00022448"/>
    </source>
</evidence>
<evidence type="ECO:0000313" key="14">
    <source>
        <dbReference type="EMBL" id="PSK90492.1"/>
    </source>
</evidence>
<keyword evidence="2" id="KW-0813">Transport</keyword>
<evidence type="ECO:0000256" key="7">
    <source>
        <dbReference type="ARBA" id="ARBA00022840"/>
    </source>
</evidence>
<dbReference type="Gene3D" id="3.40.50.300">
    <property type="entry name" value="P-loop containing nucleotide triphosphate hydrolases"/>
    <property type="match status" value="1"/>
</dbReference>
<evidence type="ECO:0000256" key="8">
    <source>
        <dbReference type="ARBA" id="ARBA00022989"/>
    </source>
</evidence>
<protein>
    <submittedName>
        <fullName evidence="14">ATP-binding cassette subfamily C protein</fullName>
    </submittedName>
</protein>
<dbReference type="Pfam" id="PF00664">
    <property type="entry name" value="ABC_membrane"/>
    <property type="match status" value="1"/>
</dbReference>
<keyword evidence="6" id="KW-0547">Nucleotide-binding</keyword>
<sequence>MTTPDTRRAADGTGARPGLLPTASPRQARRMLRRLLRPHRPLAVLSVAALVLGTVAQLAGPPIIGRMVDLIVAGGAAAALVPPVALLAGLAVAQAVLLAAGKALAAQLGESVLAVLRERVMDRALRLPMGRVEQAGSGDVVARVSGDVSVIAKAVREAIPVFAMSGLTVLLTIAGLGALDWRLMLAGLCAVPIQAFALRRYLRATAPVYARERVAEGERAQQLLDSVGGAATVRAFGLSAGHLARVDARSRAAVGLALRANVLRTRFLARLNAAEYVGLAAILVVGFWLVTSDAVSIGTASAAALYFIALFNPINVLLYLFDTVQEAGAGFTRLVGVAEMPPPDDPAEPPAPKGAAVRVRAARYAYTPGHDVLHGVDLDVPAGARVALVGASGAGKTTLAKLAAGVHEPDSGTVEIGGVRLDALGPAATRAQVALVTQEVHVFAGPLAEDLRLARPDADDAALHSALDLVGADAWVRALPDGLDTVVGDGGHRLTATRAQQLALARLALADPPVAVLDEATAEAGSAGARVLEAAADRILAGRTAIVVVHRLTQAATADTVVVLDQGRVVETGTHAELLSSGGTYATLWSAWSTANTQAE</sequence>
<dbReference type="RefSeq" id="WP_342751439.1">
    <property type="nucleotide sequence ID" value="NZ_PYGA01000022.1"/>
</dbReference>
<evidence type="ECO:0000256" key="10">
    <source>
        <dbReference type="SAM" id="MobiDB-lite"/>
    </source>
</evidence>
<dbReference type="InterPro" id="IPR003439">
    <property type="entry name" value="ABC_transporter-like_ATP-bd"/>
</dbReference>
<dbReference type="InterPro" id="IPR027417">
    <property type="entry name" value="P-loop_NTPase"/>
</dbReference>
<keyword evidence="15" id="KW-1185">Reference proteome</keyword>
<dbReference type="PROSITE" id="PS50893">
    <property type="entry name" value="ABC_TRANSPORTER_2"/>
    <property type="match status" value="1"/>
</dbReference>
<dbReference type="InterPro" id="IPR011527">
    <property type="entry name" value="ABC1_TM_dom"/>
</dbReference>
<evidence type="ECO:0000259" key="13">
    <source>
        <dbReference type="PROSITE" id="PS50929"/>
    </source>
</evidence>
<dbReference type="GO" id="GO:0005524">
    <property type="term" value="F:ATP binding"/>
    <property type="evidence" value="ECO:0007669"/>
    <property type="project" value="UniProtKB-KW"/>
</dbReference>
<keyword evidence="4" id="KW-0997">Cell inner membrane</keyword>
<accession>A0A2P8CZW3</accession>
<dbReference type="PANTHER" id="PTHR43394:SF1">
    <property type="entry name" value="ATP-BINDING CASSETTE SUB-FAMILY B MEMBER 10, MITOCHONDRIAL"/>
    <property type="match status" value="1"/>
</dbReference>
<comment type="caution">
    <text evidence="14">The sequence shown here is derived from an EMBL/GenBank/DDBJ whole genome shotgun (WGS) entry which is preliminary data.</text>
</comment>
<gene>
    <name evidence="14" type="ORF">CLV63_12226</name>
</gene>
<dbReference type="SUPFAM" id="SSF90123">
    <property type="entry name" value="ABC transporter transmembrane region"/>
    <property type="match status" value="1"/>
</dbReference>
<feature type="compositionally biased region" description="Basic and acidic residues" evidence="10">
    <location>
        <begin position="1"/>
        <end position="10"/>
    </location>
</feature>
<feature type="transmembrane region" description="Helical" evidence="11">
    <location>
        <begin position="303"/>
        <end position="321"/>
    </location>
</feature>
<organism evidence="14 15">
    <name type="scientific">Murinocardiopsis flavida</name>
    <dbReference type="NCBI Taxonomy" id="645275"/>
    <lineage>
        <taxon>Bacteria</taxon>
        <taxon>Bacillati</taxon>
        <taxon>Actinomycetota</taxon>
        <taxon>Actinomycetes</taxon>
        <taxon>Streptosporangiales</taxon>
        <taxon>Nocardiopsidaceae</taxon>
        <taxon>Murinocardiopsis</taxon>
    </lineage>
</organism>
<feature type="transmembrane region" description="Helical" evidence="11">
    <location>
        <begin position="42"/>
        <end position="64"/>
    </location>
</feature>
<keyword evidence="7 14" id="KW-0067">ATP-binding</keyword>
<comment type="subcellular location">
    <subcellularLocation>
        <location evidence="1">Cell membrane</location>
        <topology evidence="1">Multi-pass membrane protein</topology>
    </subcellularLocation>
</comment>
<dbReference type="CDD" id="cd07346">
    <property type="entry name" value="ABC_6TM_exporters"/>
    <property type="match status" value="1"/>
</dbReference>
<dbReference type="Gene3D" id="1.20.1560.10">
    <property type="entry name" value="ABC transporter type 1, transmembrane domain"/>
    <property type="match status" value="1"/>
</dbReference>
<keyword evidence="8 11" id="KW-1133">Transmembrane helix</keyword>
<dbReference type="InterPro" id="IPR039421">
    <property type="entry name" value="Type_1_exporter"/>
</dbReference>
<dbReference type="GO" id="GO:0016887">
    <property type="term" value="F:ATP hydrolysis activity"/>
    <property type="evidence" value="ECO:0007669"/>
    <property type="project" value="InterPro"/>
</dbReference>
<dbReference type="FunFam" id="3.40.50.300:FF:001001">
    <property type="entry name" value="Multidrug ABC transporter ATP-binding protein"/>
    <property type="match status" value="1"/>
</dbReference>
<evidence type="ECO:0000256" key="1">
    <source>
        <dbReference type="ARBA" id="ARBA00004651"/>
    </source>
</evidence>
<dbReference type="PANTHER" id="PTHR43394">
    <property type="entry name" value="ATP-DEPENDENT PERMEASE MDL1, MITOCHONDRIAL"/>
    <property type="match status" value="1"/>
</dbReference>